<keyword evidence="3" id="KW-0560">Oxidoreductase</keyword>
<dbReference type="Pfam" id="PF00106">
    <property type="entry name" value="adh_short"/>
    <property type="match status" value="1"/>
</dbReference>
<dbReference type="PANTHER" id="PTHR24320:SF283">
    <property type="entry name" value="RETINOL DEHYDROGENASE 11"/>
    <property type="match status" value="1"/>
</dbReference>
<protein>
    <recommendedName>
        <fullName evidence="8">NAD(P)-binding protein</fullName>
    </recommendedName>
</protein>
<evidence type="ECO:0000256" key="4">
    <source>
        <dbReference type="RuleBase" id="RU000363"/>
    </source>
</evidence>
<dbReference type="AlphaFoldDB" id="A0A1R3RI28"/>
<proteinExistence type="inferred from homology"/>
<reference evidence="7" key="2">
    <citation type="journal article" date="2017" name="Genome Biol.">
        <title>Comparative genomics reveals high biological diversity and specific adaptations in the industrially and medically important fungal genus Aspergillus.</title>
        <authorList>
            <person name="de Vries R.P."/>
            <person name="Riley R."/>
            <person name="Wiebenga A."/>
            <person name="Aguilar-Osorio G."/>
            <person name="Amillis S."/>
            <person name="Uchima C.A."/>
            <person name="Anderluh G."/>
            <person name="Asadollahi M."/>
            <person name="Askin M."/>
            <person name="Barry K."/>
            <person name="Battaglia E."/>
            <person name="Bayram O."/>
            <person name="Benocci T."/>
            <person name="Braus-Stromeyer S.A."/>
            <person name="Caldana C."/>
            <person name="Canovas D."/>
            <person name="Cerqueira G.C."/>
            <person name="Chen F."/>
            <person name="Chen W."/>
            <person name="Choi C."/>
            <person name="Clum A."/>
            <person name="Dos Santos R.A."/>
            <person name="Damasio A.R."/>
            <person name="Diallinas G."/>
            <person name="Emri T."/>
            <person name="Fekete E."/>
            <person name="Flipphi M."/>
            <person name="Freyberg S."/>
            <person name="Gallo A."/>
            <person name="Gournas C."/>
            <person name="Habgood R."/>
            <person name="Hainaut M."/>
            <person name="Harispe M.L."/>
            <person name="Henrissat B."/>
            <person name="Hilden K.S."/>
            <person name="Hope R."/>
            <person name="Hossain A."/>
            <person name="Karabika E."/>
            <person name="Karaffa L."/>
            <person name="Karanyi Z."/>
            <person name="Krasevec N."/>
            <person name="Kuo A."/>
            <person name="Kusch H."/>
            <person name="LaButti K."/>
            <person name="Lagendijk E.L."/>
            <person name="Lapidus A."/>
            <person name="Levasseur A."/>
            <person name="Lindquist E."/>
            <person name="Lipzen A."/>
            <person name="Logrieco A.F."/>
            <person name="MacCabe A."/>
            <person name="Maekelae M.R."/>
            <person name="Malavazi I."/>
            <person name="Melin P."/>
            <person name="Meyer V."/>
            <person name="Mielnichuk N."/>
            <person name="Miskei M."/>
            <person name="Molnar A.P."/>
            <person name="Mule G."/>
            <person name="Ngan C.Y."/>
            <person name="Orejas M."/>
            <person name="Orosz E."/>
            <person name="Ouedraogo J.P."/>
            <person name="Overkamp K.M."/>
            <person name="Park H.-S."/>
            <person name="Perrone G."/>
            <person name="Piumi F."/>
            <person name="Punt P.J."/>
            <person name="Ram A.F."/>
            <person name="Ramon A."/>
            <person name="Rauscher S."/>
            <person name="Record E."/>
            <person name="Riano-Pachon D.M."/>
            <person name="Robert V."/>
            <person name="Roehrig J."/>
            <person name="Ruller R."/>
            <person name="Salamov A."/>
            <person name="Salih N.S."/>
            <person name="Samson R.A."/>
            <person name="Sandor E."/>
            <person name="Sanguinetti M."/>
            <person name="Schuetze T."/>
            <person name="Sepcic K."/>
            <person name="Shelest E."/>
            <person name="Sherlock G."/>
            <person name="Sophianopoulou V."/>
            <person name="Squina F.M."/>
            <person name="Sun H."/>
            <person name="Susca A."/>
            <person name="Todd R.B."/>
            <person name="Tsang A."/>
            <person name="Unkles S.E."/>
            <person name="van de Wiele N."/>
            <person name="van Rossen-Uffink D."/>
            <person name="Oliveira J.V."/>
            <person name="Vesth T.C."/>
            <person name="Visser J."/>
            <person name="Yu J.-H."/>
            <person name="Zhou M."/>
            <person name="Andersen M.R."/>
            <person name="Archer D.B."/>
            <person name="Baker S.E."/>
            <person name="Benoit I."/>
            <person name="Brakhage A.A."/>
            <person name="Braus G.H."/>
            <person name="Fischer R."/>
            <person name="Frisvad J.C."/>
            <person name="Goldman G.H."/>
            <person name="Houbraken J."/>
            <person name="Oakley B."/>
            <person name="Pocsi I."/>
            <person name="Scazzocchio C."/>
            <person name="Seiboth B."/>
            <person name="vanKuyk P.A."/>
            <person name="Wortman J."/>
            <person name="Dyer P.S."/>
            <person name="Grigoriev I.V."/>
        </authorList>
    </citation>
    <scope>NUCLEOTIDE SEQUENCE [LARGE SCALE GENOMIC DNA]</scope>
    <source>
        <strain evidence="7">ITEM 5010</strain>
    </source>
</reference>
<name>A0A1R3RI28_ASPC5</name>
<evidence type="ECO:0000313" key="6">
    <source>
        <dbReference type="EMBL" id="OOF94118.1"/>
    </source>
</evidence>
<dbReference type="VEuPathDB" id="FungiDB:ASPCADRAFT_149301"/>
<evidence type="ECO:0008006" key="8">
    <source>
        <dbReference type="Google" id="ProtNLM"/>
    </source>
</evidence>
<reference evidence="6" key="1">
    <citation type="submission" date="2016-12" db="EMBL/GenBank/DDBJ databases">
        <authorList>
            <consortium name="DOE Joint Genome Institute"/>
            <person name="Riley R."/>
            <person name="Kuo A."/>
            <person name="Sun H."/>
            <person name="Pangilinan J."/>
            <person name="Culley D."/>
            <person name="Salamov A."/>
            <person name="Magnuson J."/>
            <person name="Bruno K."/>
            <person name="Henrissat B."/>
            <person name="Berka R."/>
            <person name="Tsang A."/>
            <person name="Barry K."/>
            <person name="lapidus A."/>
            <person name="Martin J."/>
            <person name="Lindquist E."/>
            <person name="Wang Z."/>
            <person name="Baker S."/>
            <person name="Grigoriev I."/>
            <person name="Nordberg H.P."/>
            <person name="Cantor M.N."/>
            <person name="Hua S.X."/>
        </authorList>
    </citation>
    <scope>NUCLEOTIDE SEQUENCE [LARGE SCALE GENOMIC DNA]</scope>
    <source>
        <strain evidence="6">ITEM 5010</strain>
    </source>
</reference>
<keyword evidence="2" id="KW-0521">NADP</keyword>
<evidence type="ECO:0000256" key="3">
    <source>
        <dbReference type="ARBA" id="ARBA00023002"/>
    </source>
</evidence>
<evidence type="ECO:0000313" key="7">
    <source>
        <dbReference type="Proteomes" id="UP000188318"/>
    </source>
</evidence>
<dbReference type="PANTHER" id="PTHR24320">
    <property type="entry name" value="RETINOL DEHYDROGENASE"/>
    <property type="match status" value="1"/>
</dbReference>
<dbReference type="STRING" id="602072.A0A1R3RI28"/>
<dbReference type="PRINTS" id="PR00080">
    <property type="entry name" value="SDRFAMILY"/>
</dbReference>
<dbReference type="OrthoDB" id="191139at2759"/>
<dbReference type="PRINTS" id="PR00081">
    <property type="entry name" value="GDHRDH"/>
</dbReference>
<dbReference type="OMA" id="VADRCTC"/>
<dbReference type="EMBL" id="KV907502">
    <property type="protein sequence ID" value="OOF94048.1"/>
    <property type="molecule type" value="Genomic_DNA"/>
</dbReference>
<dbReference type="Gene3D" id="3.40.50.720">
    <property type="entry name" value="NAD(P)-binding Rossmann-like Domain"/>
    <property type="match status" value="1"/>
</dbReference>
<dbReference type="Proteomes" id="UP000188318">
    <property type="component" value="Unassembled WGS sequence"/>
</dbReference>
<dbReference type="GO" id="GO:0016491">
    <property type="term" value="F:oxidoreductase activity"/>
    <property type="evidence" value="ECO:0007669"/>
    <property type="project" value="UniProtKB-KW"/>
</dbReference>
<dbReference type="VEuPathDB" id="FungiDB:ASPCADRAFT_516371"/>
<accession>A0A1R3RI28</accession>
<comment type="similarity">
    <text evidence="1 4">Belongs to the short-chain dehydrogenases/reductases (SDR) family.</text>
</comment>
<sequence length="360" mass="38990">MAPTPSFGPLSPATEIAAAFPNAIHGKNIIVTGVSPNSLGLATAGAFASQSPANLILTGRSIDKVQASINLLRSAYPNVHYHALIMDLACQSSVRAAASQLNHDTTIPTIDILINNAGVMAIPTLTLSADGIETTFATNHLGHFLFTNLILPKIITAAQTSSTPTRIINLTSFGHQFSPVRFSDINFAHLPTDLPTDEQPDLPKTHFFTGNPHSTEPYYGFFSYAQSKTANILFSISLNQKLHPKYGISSYAVHPGAVDTNINRHTTPSEIERALKRVEELGFDAASKTPEQGANSSVFAAVNPDLSPVDVSSVEVRGMYLADCKVDDENVARFARDRGFAERLWELSEELVMERFEVEL</sequence>
<gene>
    <name evidence="6" type="ORF">ASPCADRAFT_149301</name>
    <name evidence="5" type="ORF">ASPCADRAFT_516371</name>
</gene>
<dbReference type="SUPFAM" id="SSF51735">
    <property type="entry name" value="NAD(P)-binding Rossmann-fold domains"/>
    <property type="match status" value="1"/>
</dbReference>
<evidence type="ECO:0000256" key="2">
    <source>
        <dbReference type="ARBA" id="ARBA00022857"/>
    </source>
</evidence>
<dbReference type="InterPro" id="IPR036291">
    <property type="entry name" value="NAD(P)-bd_dom_sf"/>
</dbReference>
<keyword evidence="7" id="KW-1185">Reference proteome</keyword>
<evidence type="ECO:0000256" key="1">
    <source>
        <dbReference type="ARBA" id="ARBA00006484"/>
    </source>
</evidence>
<dbReference type="InterPro" id="IPR002347">
    <property type="entry name" value="SDR_fam"/>
</dbReference>
<dbReference type="EMBL" id="KV907502">
    <property type="protein sequence ID" value="OOF94118.1"/>
    <property type="molecule type" value="Genomic_DNA"/>
</dbReference>
<organism evidence="6 7">
    <name type="scientific">Aspergillus carbonarius (strain ITEM 5010)</name>
    <dbReference type="NCBI Taxonomy" id="602072"/>
    <lineage>
        <taxon>Eukaryota</taxon>
        <taxon>Fungi</taxon>
        <taxon>Dikarya</taxon>
        <taxon>Ascomycota</taxon>
        <taxon>Pezizomycotina</taxon>
        <taxon>Eurotiomycetes</taxon>
        <taxon>Eurotiomycetidae</taxon>
        <taxon>Eurotiales</taxon>
        <taxon>Aspergillaceae</taxon>
        <taxon>Aspergillus</taxon>
        <taxon>Aspergillus subgen. Circumdati</taxon>
    </lineage>
</organism>
<evidence type="ECO:0000313" key="5">
    <source>
        <dbReference type="EMBL" id="OOF94048.1"/>
    </source>
</evidence>